<accession>A0ABR1K582</accession>
<dbReference type="Pfam" id="PF25534">
    <property type="entry name" value="DUF7918"/>
    <property type="match status" value="1"/>
</dbReference>
<feature type="domain" description="DUF7918" evidence="1">
    <location>
        <begin position="11"/>
        <end position="189"/>
    </location>
</feature>
<dbReference type="PANTHER" id="PTHR36223:SF1">
    <property type="entry name" value="TRANSCRIPTION ELONGATION FACTOR EAF N-TERMINAL DOMAIN-CONTAINING PROTEIN"/>
    <property type="match status" value="1"/>
</dbReference>
<keyword evidence="3" id="KW-1185">Reference proteome</keyword>
<reference evidence="2 3" key="1">
    <citation type="submission" date="2024-01" db="EMBL/GenBank/DDBJ databases">
        <title>A draft genome for the cacao thread blight pathogen Marasmiellus scandens.</title>
        <authorList>
            <person name="Baruah I.K."/>
            <person name="Leung J."/>
            <person name="Bukari Y."/>
            <person name="Amoako-Attah I."/>
            <person name="Meinhardt L.W."/>
            <person name="Bailey B.A."/>
            <person name="Cohen S.P."/>
        </authorList>
    </citation>
    <scope>NUCLEOTIDE SEQUENCE [LARGE SCALE GENOMIC DNA]</scope>
    <source>
        <strain evidence="2 3">GH-19</strain>
    </source>
</reference>
<dbReference type="Proteomes" id="UP001498398">
    <property type="component" value="Unassembled WGS sequence"/>
</dbReference>
<evidence type="ECO:0000259" key="1">
    <source>
        <dbReference type="Pfam" id="PF25534"/>
    </source>
</evidence>
<protein>
    <recommendedName>
        <fullName evidence="1">DUF7918 domain-containing protein</fullName>
    </recommendedName>
</protein>
<sequence>MLQVGNFSAWISVDGVELTQYSVEKKDSEASCWIASEVGKNFSVRWKSGPTSYAIRSSVFVDGRRCDGMVSKASKREKERYVDSAPTSGTSERPLVFSTTKVTDDDEYLETTNPGTGEIKLAIYECEITEKKPFRPSRFTGPQEVHEESKKALEHQVGLGDERNSKWEYKHSVRTKDKKHLASFIFRYRPIGESSYVLMAPPLQHLLLRPQGKDRYQLTTMK</sequence>
<evidence type="ECO:0000313" key="3">
    <source>
        <dbReference type="Proteomes" id="UP001498398"/>
    </source>
</evidence>
<dbReference type="PANTHER" id="PTHR36223">
    <property type="entry name" value="BETA-LACTAMASE-TYPE TRANSPEPTIDASE FOLD DOMAIN CONTAINING PROTEIN"/>
    <property type="match status" value="1"/>
</dbReference>
<name>A0ABR1K582_9AGAR</name>
<dbReference type="EMBL" id="JBANRG010000002">
    <property type="protein sequence ID" value="KAK7471250.1"/>
    <property type="molecule type" value="Genomic_DNA"/>
</dbReference>
<comment type="caution">
    <text evidence="2">The sequence shown here is derived from an EMBL/GenBank/DDBJ whole genome shotgun (WGS) entry which is preliminary data.</text>
</comment>
<dbReference type="InterPro" id="IPR057678">
    <property type="entry name" value="DUF7918"/>
</dbReference>
<organism evidence="2 3">
    <name type="scientific">Marasmiellus scandens</name>
    <dbReference type="NCBI Taxonomy" id="2682957"/>
    <lineage>
        <taxon>Eukaryota</taxon>
        <taxon>Fungi</taxon>
        <taxon>Dikarya</taxon>
        <taxon>Basidiomycota</taxon>
        <taxon>Agaricomycotina</taxon>
        <taxon>Agaricomycetes</taxon>
        <taxon>Agaricomycetidae</taxon>
        <taxon>Agaricales</taxon>
        <taxon>Marasmiineae</taxon>
        <taxon>Omphalotaceae</taxon>
        <taxon>Marasmiellus</taxon>
    </lineage>
</organism>
<evidence type="ECO:0000313" key="2">
    <source>
        <dbReference type="EMBL" id="KAK7471250.1"/>
    </source>
</evidence>
<gene>
    <name evidence="2" type="ORF">VKT23_002657</name>
</gene>
<proteinExistence type="predicted"/>